<dbReference type="InterPro" id="IPR036291">
    <property type="entry name" value="NAD(P)-bd_dom_sf"/>
</dbReference>
<dbReference type="Proteomes" id="UP000694557">
    <property type="component" value="Unassembled WGS sequence"/>
</dbReference>
<dbReference type="AlphaFoldDB" id="A0A8C7MWV1"/>
<protein>
    <recommendedName>
        <fullName evidence="3">C-factor</fullName>
    </recommendedName>
</protein>
<dbReference type="InterPro" id="IPR002347">
    <property type="entry name" value="SDR_fam"/>
</dbReference>
<keyword evidence="2" id="KW-1185">Reference proteome</keyword>
<evidence type="ECO:0008006" key="3">
    <source>
        <dbReference type="Google" id="ProtNLM"/>
    </source>
</evidence>
<reference evidence="1" key="2">
    <citation type="submission" date="2025-09" db="UniProtKB">
        <authorList>
            <consortium name="Ensembl"/>
        </authorList>
    </citation>
    <scope>IDENTIFICATION</scope>
</reference>
<dbReference type="InterPro" id="IPR051468">
    <property type="entry name" value="Fungal_SecMetab_SDRs"/>
</dbReference>
<organism evidence="1 2">
    <name type="scientific">Oncorhynchus kisutch</name>
    <name type="common">Coho salmon</name>
    <name type="synonym">Salmo kisutch</name>
    <dbReference type="NCBI Taxonomy" id="8019"/>
    <lineage>
        <taxon>Eukaryota</taxon>
        <taxon>Metazoa</taxon>
        <taxon>Chordata</taxon>
        <taxon>Craniata</taxon>
        <taxon>Vertebrata</taxon>
        <taxon>Euteleostomi</taxon>
        <taxon>Actinopterygii</taxon>
        <taxon>Neopterygii</taxon>
        <taxon>Teleostei</taxon>
        <taxon>Protacanthopterygii</taxon>
        <taxon>Salmoniformes</taxon>
        <taxon>Salmonidae</taxon>
        <taxon>Salmoninae</taxon>
        <taxon>Oncorhynchus</taxon>
    </lineage>
</organism>
<evidence type="ECO:0000313" key="1">
    <source>
        <dbReference type="Ensembl" id="ENSOKIP00005085300.1"/>
    </source>
</evidence>
<proteinExistence type="predicted"/>
<dbReference type="GO" id="GO:0005737">
    <property type="term" value="C:cytoplasm"/>
    <property type="evidence" value="ECO:0007669"/>
    <property type="project" value="TreeGrafter"/>
</dbReference>
<dbReference type="PANTHER" id="PTHR43544">
    <property type="entry name" value="SHORT-CHAIN DEHYDROGENASE/REDUCTASE"/>
    <property type="match status" value="1"/>
</dbReference>
<reference evidence="1" key="1">
    <citation type="submission" date="2025-08" db="UniProtKB">
        <authorList>
            <consortium name="Ensembl"/>
        </authorList>
    </citation>
    <scope>IDENTIFICATION</scope>
</reference>
<dbReference type="Ensembl" id="ENSOKIT00005091141.1">
    <property type="protein sequence ID" value="ENSOKIP00005085300.1"/>
    <property type="gene ID" value="ENSOKIG00005037102.1"/>
</dbReference>
<evidence type="ECO:0000313" key="2">
    <source>
        <dbReference type="Proteomes" id="UP000694557"/>
    </source>
</evidence>
<sequence>GLEMLLACCRDLDGLRAEGLRDLAKHYPNVITVVHLGEYSLCSILLQVGSLVGKAGLNVLVNNTGMLTHRTMQTTSTQEIQAAFNTNTMGPMDIIKLREFLPYLQSAATASGKPGMSCSKPAVVSISSMVASMATIKEMYSFLPMASLKAGLNMLTLCATEEFRKDEILFAVLHPGWVRTDMGGEGGGEGVSLTGRVLLLSALTSGWERL</sequence>
<name>A0A8C7MWV1_ONCKI</name>
<accession>A0A8C7MWV1</accession>
<dbReference type="GO" id="GO:0016491">
    <property type="term" value="F:oxidoreductase activity"/>
    <property type="evidence" value="ECO:0007669"/>
    <property type="project" value="TreeGrafter"/>
</dbReference>
<dbReference type="Gene3D" id="3.40.50.720">
    <property type="entry name" value="NAD(P)-binding Rossmann-like Domain"/>
    <property type="match status" value="1"/>
</dbReference>
<dbReference type="SUPFAM" id="SSF51735">
    <property type="entry name" value="NAD(P)-binding Rossmann-fold domains"/>
    <property type="match status" value="1"/>
</dbReference>
<dbReference type="GeneTree" id="ENSGT00940000166524"/>
<dbReference type="Pfam" id="PF00106">
    <property type="entry name" value="adh_short"/>
    <property type="match status" value="1"/>
</dbReference>
<dbReference type="PANTHER" id="PTHR43544:SF33">
    <property type="entry name" value="C-FACTOR"/>
    <property type="match status" value="1"/>
</dbReference>